<organism evidence="1 2">
    <name type="scientific">Azospirillum isscasi</name>
    <dbReference type="NCBI Taxonomy" id="3053926"/>
    <lineage>
        <taxon>Bacteria</taxon>
        <taxon>Pseudomonadati</taxon>
        <taxon>Pseudomonadota</taxon>
        <taxon>Alphaproteobacteria</taxon>
        <taxon>Rhodospirillales</taxon>
        <taxon>Azospirillaceae</taxon>
        <taxon>Azospirillum</taxon>
    </lineage>
</organism>
<evidence type="ECO:0000313" key="2">
    <source>
        <dbReference type="Proteomes" id="UP001227317"/>
    </source>
</evidence>
<protein>
    <recommendedName>
        <fullName evidence="3">Secreted protein</fullName>
    </recommendedName>
</protein>
<accession>A0ABU0WPA5</accession>
<evidence type="ECO:0000313" key="1">
    <source>
        <dbReference type="EMBL" id="MDQ2106070.1"/>
    </source>
</evidence>
<reference evidence="1 2" key="1">
    <citation type="submission" date="2023-06" db="EMBL/GenBank/DDBJ databases">
        <title>Azospirillum isscasensis sp.nov, a bacterium isolated from rhizosphere soil of rice.</title>
        <authorList>
            <person name="Wang H."/>
        </authorList>
    </citation>
    <scope>NUCLEOTIDE SEQUENCE [LARGE SCALE GENOMIC DNA]</scope>
    <source>
        <strain evidence="1 2">C340-1</strain>
    </source>
</reference>
<keyword evidence="2" id="KW-1185">Reference proteome</keyword>
<dbReference type="RefSeq" id="WP_306711116.1">
    <property type="nucleotide sequence ID" value="NZ_JAUJFI010000197.1"/>
</dbReference>
<comment type="caution">
    <text evidence="1">The sequence shown here is derived from an EMBL/GenBank/DDBJ whole genome shotgun (WGS) entry which is preliminary data.</text>
</comment>
<dbReference type="Proteomes" id="UP001227317">
    <property type="component" value="Unassembled WGS sequence"/>
</dbReference>
<evidence type="ECO:0008006" key="3">
    <source>
        <dbReference type="Google" id="ProtNLM"/>
    </source>
</evidence>
<sequence>MVILLRMRVLWKTATAVFPVAPLCRVSPPVCASFYRSFAVAKKISRLRNAGPGEDCPEFDSPSVEKCNHFRVARRAKPPQSNVMVAMTVRHATKPLAIGRGRRFWHEKSRFRA</sequence>
<name>A0ABU0WPA5_9PROT</name>
<dbReference type="EMBL" id="JAUJFI010000197">
    <property type="protein sequence ID" value="MDQ2106070.1"/>
    <property type="molecule type" value="Genomic_DNA"/>
</dbReference>
<proteinExistence type="predicted"/>
<gene>
    <name evidence="1" type="ORF">QSG27_25465</name>
</gene>